<name>A0A8H5F483_9AGAR</name>
<proteinExistence type="predicted"/>
<feature type="region of interest" description="Disordered" evidence="1">
    <location>
        <begin position="25"/>
        <end position="53"/>
    </location>
</feature>
<gene>
    <name evidence="2" type="ORF">D9619_001132</name>
</gene>
<reference evidence="2 3" key="1">
    <citation type="journal article" date="2020" name="ISME J.">
        <title>Uncovering the hidden diversity of litter-decomposition mechanisms in mushroom-forming fungi.</title>
        <authorList>
            <person name="Floudas D."/>
            <person name="Bentzer J."/>
            <person name="Ahren D."/>
            <person name="Johansson T."/>
            <person name="Persson P."/>
            <person name="Tunlid A."/>
        </authorList>
    </citation>
    <scope>NUCLEOTIDE SEQUENCE [LARGE SCALE GENOMIC DNA]</scope>
    <source>
        <strain evidence="2 3">CBS 101986</strain>
    </source>
</reference>
<dbReference type="EMBL" id="JAACJJ010000028">
    <property type="protein sequence ID" value="KAF5322678.1"/>
    <property type="molecule type" value="Genomic_DNA"/>
</dbReference>
<accession>A0A8H5F483</accession>
<sequence>MILRPSLTLCARTLRSSPLALRHTHVQRSSISTTPSRRADLPPGVPDQATLDRLRKSPMWEKLRASPEALAAAQKFGEVMQKQGIDTLSGKPPSTFQMAKLFLKADVRDAAKELYEAFGKAGIDLQDPELMKQLMGKEEPKK</sequence>
<evidence type="ECO:0000313" key="3">
    <source>
        <dbReference type="Proteomes" id="UP000567179"/>
    </source>
</evidence>
<evidence type="ECO:0000256" key="1">
    <source>
        <dbReference type="SAM" id="MobiDB-lite"/>
    </source>
</evidence>
<dbReference type="AlphaFoldDB" id="A0A8H5F483"/>
<organism evidence="2 3">
    <name type="scientific">Psilocybe cf. subviscida</name>
    <dbReference type="NCBI Taxonomy" id="2480587"/>
    <lineage>
        <taxon>Eukaryota</taxon>
        <taxon>Fungi</taxon>
        <taxon>Dikarya</taxon>
        <taxon>Basidiomycota</taxon>
        <taxon>Agaricomycotina</taxon>
        <taxon>Agaricomycetes</taxon>
        <taxon>Agaricomycetidae</taxon>
        <taxon>Agaricales</taxon>
        <taxon>Agaricineae</taxon>
        <taxon>Strophariaceae</taxon>
        <taxon>Psilocybe</taxon>
    </lineage>
</organism>
<dbReference type="OrthoDB" id="10008801at2759"/>
<protein>
    <submittedName>
        <fullName evidence="2">Uncharacterized protein</fullName>
    </submittedName>
</protein>
<feature type="compositionally biased region" description="Polar residues" evidence="1">
    <location>
        <begin position="27"/>
        <end position="36"/>
    </location>
</feature>
<comment type="caution">
    <text evidence="2">The sequence shown here is derived from an EMBL/GenBank/DDBJ whole genome shotgun (WGS) entry which is preliminary data.</text>
</comment>
<evidence type="ECO:0000313" key="2">
    <source>
        <dbReference type="EMBL" id="KAF5322678.1"/>
    </source>
</evidence>
<dbReference type="Proteomes" id="UP000567179">
    <property type="component" value="Unassembled WGS sequence"/>
</dbReference>
<keyword evidence="3" id="KW-1185">Reference proteome</keyword>